<evidence type="ECO:0000256" key="3">
    <source>
        <dbReference type="PROSITE-ProRule" id="PRU00023"/>
    </source>
</evidence>
<dbReference type="Pfam" id="PF12796">
    <property type="entry name" value="Ank_2"/>
    <property type="match status" value="1"/>
</dbReference>
<feature type="repeat" description="ANK" evidence="3">
    <location>
        <begin position="126"/>
        <end position="158"/>
    </location>
</feature>
<evidence type="ECO:0000256" key="1">
    <source>
        <dbReference type="ARBA" id="ARBA00022737"/>
    </source>
</evidence>
<evidence type="ECO:0000313" key="6">
    <source>
        <dbReference type="Proteomes" id="UP000663828"/>
    </source>
</evidence>
<dbReference type="EMBL" id="CAJNOJ010000480">
    <property type="protein sequence ID" value="CAF1462525.1"/>
    <property type="molecule type" value="Genomic_DNA"/>
</dbReference>
<gene>
    <name evidence="4" type="ORF">EDS130_LOCUS40252</name>
    <name evidence="5" type="ORF">XAT740_LOCUS48492</name>
</gene>
<dbReference type="Gene3D" id="1.25.40.20">
    <property type="entry name" value="Ankyrin repeat-containing domain"/>
    <property type="match status" value="1"/>
</dbReference>
<keyword evidence="6" id="KW-1185">Reference proteome</keyword>
<comment type="caution">
    <text evidence="4">The sequence shown here is derived from an EMBL/GenBank/DDBJ whole genome shotgun (WGS) entry which is preliminary data.</text>
</comment>
<dbReference type="PROSITE" id="PS50088">
    <property type="entry name" value="ANK_REPEAT"/>
    <property type="match status" value="1"/>
</dbReference>
<dbReference type="Proteomes" id="UP000663828">
    <property type="component" value="Unassembled WGS sequence"/>
</dbReference>
<accession>A0A815QFA9</accession>
<keyword evidence="1" id="KW-0677">Repeat</keyword>
<dbReference type="Proteomes" id="UP000663852">
    <property type="component" value="Unassembled WGS sequence"/>
</dbReference>
<evidence type="ECO:0000256" key="2">
    <source>
        <dbReference type="ARBA" id="ARBA00023043"/>
    </source>
</evidence>
<dbReference type="OrthoDB" id="416222at2759"/>
<dbReference type="AlphaFoldDB" id="A0A815QFA9"/>
<dbReference type="InterPro" id="IPR002110">
    <property type="entry name" value="Ankyrin_rpt"/>
</dbReference>
<evidence type="ECO:0000313" key="4">
    <source>
        <dbReference type="EMBL" id="CAF1462525.1"/>
    </source>
</evidence>
<dbReference type="SMART" id="SM00248">
    <property type="entry name" value="ANK"/>
    <property type="match status" value="2"/>
</dbReference>
<evidence type="ECO:0000313" key="7">
    <source>
        <dbReference type="Proteomes" id="UP000663852"/>
    </source>
</evidence>
<reference evidence="4" key="1">
    <citation type="submission" date="2021-02" db="EMBL/GenBank/DDBJ databases">
        <authorList>
            <person name="Nowell W R."/>
        </authorList>
    </citation>
    <scope>NUCLEOTIDE SEQUENCE</scope>
</reference>
<evidence type="ECO:0000313" key="5">
    <source>
        <dbReference type="EMBL" id="CAF1607756.1"/>
    </source>
</evidence>
<dbReference type="PANTHER" id="PTHR24171">
    <property type="entry name" value="ANKYRIN REPEAT DOMAIN-CONTAINING PROTEIN 39-RELATED"/>
    <property type="match status" value="1"/>
</dbReference>
<protein>
    <submittedName>
        <fullName evidence="4">Uncharacterized protein</fullName>
    </submittedName>
</protein>
<sequence length="464" mass="53521">MGQILDSLKNYVFRRRERQNTEARSRANHPETLALDETPKLENRSGVFDLSAAPSLNTLSGVSARDSEISTLTNMVITSTTSYRRPTAAANRCSEFYLACRANNVDKVRELLQTMSREDINHLEPNGSTALHSACYHGYGQVVELLLNAGADRSILNCFQCLPYDEAKNDAIRRLFFRVPSANRFASDTGEIEWDSIDDDAPENAAQEKQIIKSTYENFSGAVSLSRMFEKIYRSYIGDRLNYIQGIDTIKYFFQKAMEELDPTWIIKAYTAETDFYKILNKEIAGGATMNQNERRYIIALLCHHPIFDRFTFIGRSYRIIQMNEIALRKYRVNEYLMTKSFLSSSLDRKIAELFAYQKEAAKQFSRTRVDGSSIKIWIMCVYEIKNRRTALNIENISQYTSEGEILIMPFSVFRIKRVEPITVRHDLSSQTIRWIELEECQEYFDSQMQRATTASPSIIVDRL</sequence>
<dbReference type="EMBL" id="CAJNOR010006963">
    <property type="protein sequence ID" value="CAF1607756.1"/>
    <property type="molecule type" value="Genomic_DNA"/>
</dbReference>
<dbReference type="Gene3D" id="3.90.176.10">
    <property type="entry name" value="Toxin ADP-ribosyltransferase, Chain A, domain 1"/>
    <property type="match status" value="1"/>
</dbReference>
<dbReference type="SUPFAM" id="SSF56399">
    <property type="entry name" value="ADP-ribosylation"/>
    <property type="match status" value="1"/>
</dbReference>
<dbReference type="InterPro" id="IPR036770">
    <property type="entry name" value="Ankyrin_rpt-contain_sf"/>
</dbReference>
<dbReference type="SUPFAM" id="SSF48403">
    <property type="entry name" value="Ankyrin repeat"/>
    <property type="match status" value="1"/>
</dbReference>
<keyword evidence="2 3" id="KW-0040">ANK repeat</keyword>
<name>A0A815QFA9_ADIRI</name>
<organism evidence="4 7">
    <name type="scientific">Adineta ricciae</name>
    <name type="common">Rotifer</name>
    <dbReference type="NCBI Taxonomy" id="249248"/>
    <lineage>
        <taxon>Eukaryota</taxon>
        <taxon>Metazoa</taxon>
        <taxon>Spiralia</taxon>
        <taxon>Gnathifera</taxon>
        <taxon>Rotifera</taxon>
        <taxon>Eurotatoria</taxon>
        <taxon>Bdelloidea</taxon>
        <taxon>Adinetida</taxon>
        <taxon>Adinetidae</taxon>
        <taxon>Adineta</taxon>
    </lineage>
</organism>
<proteinExistence type="predicted"/>
<dbReference type="PROSITE" id="PS50297">
    <property type="entry name" value="ANK_REP_REGION"/>
    <property type="match status" value="1"/>
</dbReference>